<evidence type="ECO:0000256" key="1">
    <source>
        <dbReference type="SAM" id="SignalP"/>
    </source>
</evidence>
<protein>
    <submittedName>
        <fullName evidence="2">Uncharacterized protein</fullName>
    </submittedName>
</protein>
<evidence type="ECO:0000313" key="3">
    <source>
        <dbReference type="Proteomes" id="UP001458880"/>
    </source>
</evidence>
<keyword evidence="3" id="KW-1185">Reference proteome</keyword>
<dbReference type="EMBL" id="JASPKY010000939">
    <property type="protein sequence ID" value="KAK9680051.1"/>
    <property type="molecule type" value="Genomic_DNA"/>
</dbReference>
<keyword evidence="1" id="KW-0732">Signal</keyword>
<comment type="caution">
    <text evidence="2">The sequence shown here is derived from an EMBL/GenBank/DDBJ whole genome shotgun (WGS) entry which is preliminary data.</text>
</comment>
<reference evidence="2 3" key="1">
    <citation type="journal article" date="2024" name="BMC Genomics">
        <title>De novo assembly and annotation of Popillia japonica's genome with initial clues to its potential as an invasive pest.</title>
        <authorList>
            <person name="Cucini C."/>
            <person name="Boschi S."/>
            <person name="Funari R."/>
            <person name="Cardaioli E."/>
            <person name="Iannotti N."/>
            <person name="Marturano G."/>
            <person name="Paoli F."/>
            <person name="Bruttini M."/>
            <person name="Carapelli A."/>
            <person name="Frati F."/>
            <person name="Nardi F."/>
        </authorList>
    </citation>
    <scope>NUCLEOTIDE SEQUENCE [LARGE SCALE GENOMIC DNA]</scope>
    <source>
        <strain evidence="2">DMR45628</strain>
    </source>
</reference>
<dbReference type="AlphaFoldDB" id="A0AAW1HTY6"/>
<accession>A0AAW1HTY6</accession>
<name>A0AAW1HTY6_POPJA</name>
<feature type="chain" id="PRO_5044013419" evidence="1">
    <location>
        <begin position="20"/>
        <end position="131"/>
    </location>
</feature>
<organism evidence="2 3">
    <name type="scientific">Popillia japonica</name>
    <name type="common">Japanese beetle</name>
    <dbReference type="NCBI Taxonomy" id="7064"/>
    <lineage>
        <taxon>Eukaryota</taxon>
        <taxon>Metazoa</taxon>
        <taxon>Ecdysozoa</taxon>
        <taxon>Arthropoda</taxon>
        <taxon>Hexapoda</taxon>
        <taxon>Insecta</taxon>
        <taxon>Pterygota</taxon>
        <taxon>Neoptera</taxon>
        <taxon>Endopterygota</taxon>
        <taxon>Coleoptera</taxon>
        <taxon>Polyphaga</taxon>
        <taxon>Scarabaeiformia</taxon>
        <taxon>Scarabaeidae</taxon>
        <taxon>Rutelinae</taxon>
        <taxon>Popillia</taxon>
    </lineage>
</organism>
<proteinExistence type="predicted"/>
<evidence type="ECO:0000313" key="2">
    <source>
        <dbReference type="EMBL" id="KAK9680051.1"/>
    </source>
</evidence>
<gene>
    <name evidence="2" type="ORF">QE152_g39460</name>
</gene>
<feature type="signal peptide" evidence="1">
    <location>
        <begin position="1"/>
        <end position="19"/>
    </location>
</feature>
<dbReference type="Proteomes" id="UP001458880">
    <property type="component" value="Unassembled WGS sequence"/>
</dbReference>
<sequence>MSVSLVTVLVLILLSETQTKILANIGEMSKLNPNQELYLKELISKYPNYSFTIHYTKATADLSGYILKIINEKEPKRVLVNNLDSNKSVFKRSGDVIKTVNLVVLDRQNKFLNFSDNVRAILNSTMSSSSS</sequence>